<comment type="subcellular location">
    <subcellularLocation>
        <location evidence="1">Cell membrane</location>
        <topology evidence="1">Multi-pass membrane protein</topology>
    </subcellularLocation>
</comment>
<sequence>MTETPTGPQGLSRRPSRSAATTTFSTEVFDNEVVPSSLSSIAPILRIAKEIEPERPRVAYLCRFYAFEKAHRLDPNSSGRGVRQFKTGLLQRLERDNASSLASRVKKTDAAEIGSYYKRYYEHYVRALDQGDQADRAQLGKAYQTAGVLFEVLCAVNKTEKVEEVAPEIMAAAKDVQEKKDIYTPYNILPLDAAGASQSIMQLEEVKASVAALGNVRGLNWPSGFEPHRQKTGDLDLLDWLRAMFGFQACFEHRLVRDNVRNQREHLILLLANNHIRLHPKPEPLNKLDERAVDTVMSKLFKNYKTWCKFLGRKHSLRLPQGSQEIQQRKILYMGLYLLIWGEAANVRYMPECLCYIFHNMAYELHGLLAGNVSIVTGENIKPSYGGDDEAFLRKVITPIYCVVAKEAEKNKNGTASHADWCNYDDLNEYFWSADCFSLGWPMRDDGDFFKSTRDAGKKNCGRSGSTGKSNFVEIRSFWHLFRSWDRLWTFYILGLQVMIIIAWSGATLHEVFEKELLYDISSIFITAAILRLLQSILDLALNFPGYHRWKFTDVLRNVLKIIVSIAWVIILPLFYVQEFGFVPKNVKDMLSFIPQVEGINPLYVMACGLYLVPNLLAAVLFIFPMLRRWIENSDWHIIRLLMWWAQPRVYVGRGMHESQFSLIKYTLFWFFLLCPKFAFSFFVQIKPMVRPTKDIMSIRRVKYQWHELFPDAKNHIGAVVSLWAPVVLVYFMDTQIWYSIFSTISGGVSGAFDRLGEIRTLGMLRSRFQSLPGAFNAYLVPTDKSQKRGFSLSRRFAEVTANKRSEAAKFAQLWNEVICSFREEDLISDREMDLLLVPYTSDPSLKLIQWPPFLLASKITIALDMAVQFRSKDSDLWRRICADEYMKCAVIECYESFKIVLNTLVVGENEKRTIRIIVKEIESNISKNTLLANFRMAPLSVLVMKFVELVTILKDGDPSKKDSVVFLLQDMLEVVTSDMMVNEIRELVELGQSNKESGRQLFAGTDEKPAIVFPPVLTAHWVEQIRRLHILLTVKESGSDIPTNLEARRRIAFFANSLFMDMPLAPRVRNMLSFSVLTPYYSEETVYSKSELEMENEDGVSIIFYLQKIYPDEWNNFIERLSCKENEIWENDEQILQLRHWVSFRGQTLSRTVRGMMYYRRALKVQAFLDMATENEILEGYKAILTPSDEEKKSQRSLYAQLEAVADLKFTYVATCQNYGNQKRNGDRRATDILNLMINNPSLRVAYIDEVEERDGTGKSQKVYYSVLVKGVDNLDQEIYRIKLPGTAKLGEGKPENQNHALVFTRGEALQTIDMNQDNYLEEAFKMRNLLEEFNEDHGVRPPTILGVREHIFTGSVSSLAWFMSNQETSFVTIGQRVLARPLKVRFHYGHPDVFDRIFHITRGGISKGSRGINLSEDIFAGNDLYINATTGVFFSPLIFILLLTGFNSTLRRGNITHHEYIQVGKGRDVGLNQISLFEAKVACGNGEQTLSRDIYRLGHRFDFFRMLSCYFTTVGFYFSSMLIVFTVYLFLYGRLYLALSGLEEAIYKFASARGNSALKAALASQSIVQLGVLTVLPMVMEIGLERGFRTALGDIIIMQLQLASVFFTFSLGTRAHYFGRTVLHGGAKYRATGRGFVVRHEKFAENYRLYSRSHFVKGLELMVLLICYRIYGTSSNDAVSYGLISFSMWFLVLSWLFAPFLLNPSGFEWQKIVEDWEDWSKWISCRGGIGVPSVKSWESWWEEEQEHLRHTGFMGRLLEIILSLRFFIYQYGIVYHLNMTTSSKQGLWSFLAGHCSRVAYFEDRVDGPNEVQCGFPADVQTPQATHVHRVYSHHRNDVLFRGPHRLRHFPELASLYADGVGTSADIAGVPNIGEGDRNVGVGEGAGKRVRVHDGGVAVCTNSHIGMVPLRIRIPDQAALQPSLQQRPSNSTYSGW</sequence>
<evidence type="ECO:0000256" key="8">
    <source>
        <dbReference type="ARBA" id="ARBA00022960"/>
    </source>
</evidence>
<dbReference type="InterPro" id="IPR026899">
    <property type="entry name" value="FKS1-like_dom1"/>
</dbReference>
<keyword evidence="8" id="KW-0133">Cell shape</keyword>
<dbReference type="Pfam" id="PF25968">
    <property type="entry name" value="CALS1"/>
    <property type="match status" value="1"/>
</dbReference>
<feature type="transmembrane region" description="Helical" evidence="14">
    <location>
        <begin position="489"/>
        <end position="509"/>
    </location>
</feature>
<dbReference type="PANTHER" id="PTHR12741:SF106">
    <property type="entry name" value="CALLOSE SYNTHASE 5"/>
    <property type="match status" value="1"/>
</dbReference>
<evidence type="ECO:0000256" key="13">
    <source>
        <dbReference type="ARBA" id="ARBA00047777"/>
    </source>
</evidence>
<keyword evidence="6" id="KW-0808">Transferase</keyword>
<dbReference type="InterPro" id="IPR058851">
    <property type="entry name" value="CALS1_helical"/>
</dbReference>
<protein>
    <recommendedName>
        <fullName evidence="12">1,3-beta-glucan synthase</fullName>
        <ecNumber evidence="3">2.4.1.34</ecNumber>
    </recommendedName>
    <alternativeName>
        <fullName evidence="12">1,3-beta-glucan synthase</fullName>
    </alternativeName>
</protein>
<keyword evidence="9 14" id="KW-1133">Transmembrane helix</keyword>
<keyword evidence="7 14" id="KW-0812">Transmembrane</keyword>
<comment type="similarity">
    <text evidence="2">Belongs to the glycosyltransferase 48 family.</text>
</comment>
<evidence type="ECO:0000313" key="17">
    <source>
        <dbReference type="Proteomes" id="UP001472677"/>
    </source>
</evidence>
<feature type="domain" description="1,3-beta-glucan synthase component FKS1-like" evidence="15">
    <location>
        <begin position="328"/>
        <end position="444"/>
    </location>
</feature>
<keyword evidence="17" id="KW-1185">Reference proteome</keyword>
<keyword evidence="5" id="KW-0328">Glycosyltransferase</keyword>
<dbReference type="Gene3D" id="1.25.40.270">
    <property type="entry name" value="Vacuolar protein sorting-associated protein vta1"/>
    <property type="match status" value="1"/>
</dbReference>
<keyword evidence="11" id="KW-0961">Cell wall biogenesis/degradation</keyword>
<evidence type="ECO:0000256" key="4">
    <source>
        <dbReference type="ARBA" id="ARBA00022475"/>
    </source>
</evidence>
<evidence type="ECO:0000256" key="9">
    <source>
        <dbReference type="ARBA" id="ARBA00022989"/>
    </source>
</evidence>
<evidence type="ECO:0000256" key="14">
    <source>
        <dbReference type="SAM" id="Phobius"/>
    </source>
</evidence>
<dbReference type="InterPro" id="IPR003440">
    <property type="entry name" value="Glyco_trans_48_dom"/>
</dbReference>
<comment type="caution">
    <text evidence="16">The sequence shown here is derived from an EMBL/GenBank/DDBJ whole genome shotgun (WGS) entry which is preliminary data.</text>
</comment>
<feature type="transmembrane region" description="Helical" evidence="14">
    <location>
        <begin position="663"/>
        <end position="684"/>
    </location>
</feature>
<organism evidence="16 17">
    <name type="scientific">Hibiscus sabdariffa</name>
    <name type="common">roselle</name>
    <dbReference type="NCBI Taxonomy" id="183260"/>
    <lineage>
        <taxon>Eukaryota</taxon>
        <taxon>Viridiplantae</taxon>
        <taxon>Streptophyta</taxon>
        <taxon>Embryophyta</taxon>
        <taxon>Tracheophyta</taxon>
        <taxon>Spermatophyta</taxon>
        <taxon>Magnoliopsida</taxon>
        <taxon>eudicotyledons</taxon>
        <taxon>Gunneridae</taxon>
        <taxon>Pentapetalae</taxon>
        <taxon>rosids</taxon>
        <taxon>malvids</taxon>
        <taxon>Malvales</taxon>
        <taxon>Malvaceae</taxon>
        <taxon>Malvoideae</taxon>
        <taxon>Hibiscus</taxon>
    </lineage>
</organism>
<evidence type="ECO:0000256" key="11">
    <source>
        <dbReference type="ARBA" id="ARBA00023316"/>
    </source>
</evidence>
<feature type="transmembrane region" description="Helical" evidence="14">
    <location>
        <begin position="1680"/>
        <end position="1704"/>
    </location>
</feature>
<evidence type="ECO:0000256" key="3">
    <source>
        <dbReference type="ARBA" id="ARBA00012589"/>
    </source>
</evidence>
<dbReference type="Pfam" id="PF14288">
    <property type="entry name" value="FKS1_dom1"/>
    <property type="match status" value="1"/>
</dbReference>
<dbReference type="InterPro" id="IPR023175">
    <property type="entry name" value="Vta1/CALS_N_sf"/>
</dbReference>
<name>A0ABR2EAP9_9ROSI</name>
<evidence type="ECO:0000256" key="6">
    <source>
        <dbReference type="ARBA" id="ARBA00022679"/>
    </source>
</evidence>
<dbReference type="Proteomes" id="UP001472677">
    <property type="component" value="Unassembled WGS sequence"/>
</dbReference>
<reference evidence="16 17" key="1">
    <citation type="journal article" date="2024" name="G3 (Bethesda)">
        <title>Genome assembly of Hibiscus sabdariffa L. provides insights into metabolisms of medicinal natural products.</title>
        <authorList>
            <person name="Kim T."/>
        </authorList>
    </citation>
    <scope>NUCLEOTIDE SEQUENCE [LARGE SCALE GENOMIC DNA]</scope>
    <source>
        <strain evidence="16">TK-2024</strain>
        <tissue evidence="16">Old leaves</tissue>
    </source>
</reference>
<gene>
    <name evidence="16" type="ORF">V6N12_003021</name>
</gene>
<evidence type="ECO:0000259" key="15">
    <source>
        <dbReference type="SMART" id="SM01205"/>
    </source>
</evidence>
<evidence type="ECO:0000256" key="12">
    <source>
        <dbReference type="ARBA" id="ARBA00032165"/>
    </source>
</evidence>
<evidence type="ECO:0000256" key="10">
    <source>
        <dbReference type="ARBA" id="ARBA00023136"/>
    </source>
</evidence>
<dbReference type="EMBL" id="JBBPBM010000017">
    <property type="protein sequence ID" value="KAK8556624.1"/>
    <property type="molecule type" value="Genomic_DNA"/>
</dbReference>
<feature type="transmembrane region" description="Helical" evidence="14">
    <location>
        <begin position="1511"/>
        <end position="1533"/>
    </location>
</feature>
<dbReference type="InterPro" id="IPR039431">
    <property type="entry name" value="Vta1/CALS_N"/>
</dbReference>
<evidence type="ECO:0000256" key="7">
    <source>
        <dbReference type="ARBA" id="ARBA00022692"/>
    </source>
</evidence>
<comment type="catalytic activity">
    <reaction evidence="13">
        <text>[(1-&gt;3)-beta-D-glucosyl](n) + UDP-alpha-D-glucose = [(1-&gt;3)-beta-D-glucosyl](n+1) + UDP + H(+)</text>
        <dbReference type="Rhea" id="RHEA:21476"/>
        <dbReference type="Rhea" id="RHEA-COMP:11146"/>
        <dbReference type="Rhea" id="RHEA-COMP:14303"/>
        <dbReference type="ChEBI" id="CHEBI:15378"/>
        <dbReference type="ChEBI" id="CHEBI:37671"/>
        <dbReference type="ChEBI" id="CHEBI:58223"/>
        <dbReference type="ChEBI" id="CHEBI:58885"/>
        <dbReference type="EC" id="2.4.1.34"/>
    </reaction>
</comment>
<dbReference type="EC" id="2.4.1.34" evidence="3"/>
<keyword evidence="10 14" id="KW-0472">Membrane</keyword>
<accession>A0ABR2EAP9</accession>
<keyword evidence="4" id="KW-1003">Cell membrane</keyword>
<dbReference type="Pfam" id="PF04652">
    <property type="entry name" value="Vta1"/>
    <property type="match status" value="1"/>
</dbReference>
<feature type="transmembrane region" description="Helical" evidence="14">
    <location>
        <begin position="521"/>
        <end position="542"/>
    </location>
</feature>
<dbReference type="SMART" id="SM01205">
    <property type="entry name" value="FKS1_dom1"/>
    <property type="match status" value="1"/>
</dbReference>
<proteinExistence type="inferred from homology"/>
<evidence type="ECO:0000256" key="5">
    <source>
        <dbReference type="ARBA" id="ARBA00022676"/>
    </source>
</evidence>
<dbReference type="Pfam" id="PF02364">
    <property type="entry name" value="Glucan_synthase"/>
    <property type="match status" value="2"/>
</dbReference>
<feature type="transmembrane region" description="Helical" evidence="14">
    <location>
        <begin position="1426"/>
        <end position="1448"/>
    </location>
</feature>
<evidence type="ECO:0000256" key="1">
    <source>
        <dbReference type="ARBA" id="ARBA00004651"/>
    </source>
</evidence>
<feature type="transmembrane region" description="Helical" evidence="14">
    <location>
        <begin position="562"/>
        <end position="583"/>
    </location>
</feature>
<dbReference type="PANTHER" id="PTHR12741">
    <property type="entry name" value="LYST-INTERACTING PROTEIN LIP5 DOPAMINE RESPONSIVE PROTEIN DRG-1"/>
    <property type="match status" value="1"/>
</dbReference>
<evidence type="ECO:0000313" key="16">
    <source>
        <dbReference type="EMBL" id="KAK8556624.1"/>
    </source>
</evidence>
<evidence type="ECO:0000256" key="2">
    <source>
        <dbReference type="ARBA" id="ARBA00009040"/>
    </source>
</evidence>
<feature type="transmembrane region" description="Helical" evidence="14">
    <location>
        <begin position="603"/>
        <end position="624"/>
    </location>
</feature>